<keyword evidence="9" id="KW-0028">Amino-acid biosynthesis</keyword>
<feature type="active site" description="Proton acceptor" evidence="9 10">
    <location>
        <position position="24"/>
    </location>
</feature>
<evidence type="ECO:0000256" key="6">
    <source>
        <dbReference type="ARBA" id="ARBA00012060"/>
    </source>
</evidence>
<dbReference type="Gene3D" id="3.40.50.9100">
    <property type="entry name" value="Dehydroquinase, class II"/>
    <property type="match status" value="1"/>
</dbReference>
<evidence type="ECO:0000256" key="8">
    <source>
        <dbReference type="ARBA" id="ARBA00023239"/>
    </source>
</evidence>
<dbReference type="GO" id="GO:0008652">
    <property type="term" value="P:amino acid biosynthetic process"/>
    <property type="evidence" value="ECO:0007669"/>
    <property type="project" value="UniProtKB-KW"/>
</dbReference>
<dbReference type="GO" id="GO:0003855">
    <property type="term" value="F:3-dehydroquinate dehydratase activity"/>
    <property type="evidence" value="ECO:0007669"/>
    <property type="project" value="UniProtKB-UniRule"/>
</dbReference>
<evidence type="ECO:0000313" key="13">
    <source>
        <dbReference type="Proteomes" id="UP000249254"/>
    </source>
</evidence>
<dbReference type="NCBIfam" id="NF003805">
    <property type="entry name" value="PRK05395.1-2"/>
    <property type="match status" value="1"/>
</dbReference>
<feature type="binding site" evidence="9">
    <location>
        <position position="74"/>
    </location>
    <ligand>
        <name>substrate</name>
    </ligand>
</feature>
<dbReference type="RefSeq" id="WP_111530368.1">
    <property type="nucleotide sequence ID" value="NZ_JBHRSG010000003.1"/>
</dbReference>
<evidence type="ECO:0000256" key="10">
    <source>
        <dbReference type="PIRSR" id="PIRSR001399-1"/>
    </source>
</evidence>
<feature type="binding site" evidence="9">
    <location>
        <begin position="101"/>
        <end position="102"/>
    </location>
    <ligand>
        <name>substrate</name>
    </ligand>
</feature>
<dbReference type="NCBIfam" id="NF003806">
    <property type="entry name" value="PRK05395.1-3"/>
    <property type="match status" value="1"/>
</dbReference>
<comment type="similarity">
    <text evidence="4 9">Belongs to the type-II 3-dehydroquinase family.</text>
</comment>
<comment type="subunit">
    <text evidence="5 9">Homododecamer.</text>
</comment>
<dbReference type="InterPro" id="IPR036441">
    <property type="entry name" value="DHquinase_II_sf"/>
</dbReference>
<keyword evidence="13" id="KW-1185">Reference proteome</keyword>
<comment type="catalytic activity">
    <reaction evidence="1 9">
        <text>3-dehydroquinate = 3-dehydroshikimate + H2O</text>
        <dbReference type="Rhea" id="RHEA:21096"/>
        <dbReference type="ChEBI" id="CHEBI:15377"/>
        <dbReference type="ChEBI" id="CHEBI:16630"/>
        <dbReference type="ChEBI" id="CHEBI:32364"/>
        <dbReference type="EC" id="4.2.1.10"/>
    </reaction>
</comment>
<feature type="binding site" evidence="9">
    <location>
        <position position="115"/>
    </location>
    <ligand>
        <name>substrate</name>
    </ligand>
</feature>
<dbReference type="GO" id="GO:0009073">
    <property type="term" value="P:aromatic amino acid family biosynthetic process"/>
    <property type="evidence" value="ECO:0007669"/>
    <property type="project" value="UniProtKB-KW"/>
</dbReference>
<comment type="pathway">
    <text evidence="3 9">Metabolic intermediate biosynthesis; chorismate biosynthesis; chorismate from D-erythrose 4-phosphate and phosphoenolpyruvate: step 3/7.</text>
</comment>
<organism evidence="12 13">
    <name type="scientific">Phenylobacterium soli</name>
    <dbReference type="NCBI Taxonomy" id="2170551"/>
    <lineage>
        <taxon>Bacteria</taxon>
        <taxon>Pseudomonadati</taxon>
        <taxon>Pseudomonadota</taxon>
        <taxon>Alphaproteobacteria</taxon>
        <taxon>Caulobacterales</taxon>
        <taxon>Caulobacteraceae</taxon>
        <taxon>Phenylobacterium</taxon>
    </lineage>
</organism>
<evidence type="ECO:0000313" key="12">
    <source>
        <dbReference type="EMBL" id="RAK51806.1"/>
    </source>
</evidence>
<dbReference type="HAMAP" id="MF_00169">
    <property type="entry name" value="AroQ"/>
    <property type="match status" value="1"/>
</dbReference>
<dbReference type="CDD" id="cd00466">
    <property type="entry name" value="DHQase_II"/>
    <property type="match status" value="1"/>
</dbReference>
<comment type="caution">
    <text evidence="12">The sequence shown here is derived from an EMBL/GenBank/DDBJ whole genome shotgun (WGS) entry which is preliminary data.</text>
</comment>
<evidence type="ECO:0000256" key="1">
    <source>
        <dbReference type="ARBA" id="ARBA00001864"/>
    </source>
</evidence>
<protein>
    <recommendedName>
        <fullName evidence="6 9">3-dehydroquinate dehydratase</fullName>
        <shortName evidence="9">3-dehydroquinase</shortName>
        <ecNumber evidence="6 9">4.2.1.10</ecNumber>
    </recommendedName>
    <alternativeName>
        <fullName evidence="9">Type II DHQase</fullName>
    </alternativeName>
</protein>
<dbReference type="InterPro" id="IPR018509">
    <property type="entry name" value="DHquinase_II_CS"/>
</dbReference>
<reference evidence="13" key="1">
    <citation type="submission" date="2018-05" db="EMBL/GenBank/DDBJ databases">
        <authorList>
            <person name="Li X."/>
        </authorList>
    </citation>
    <scope>NUCLEOTIDE SEQUENCE [LARGE SCALE GENOMIC DNA]</scope>
    <source>
        <strain evidence="13">LX32</strain>
    </source>
</reference>
<dbReference type="PANTHER" id="PTHR21272">
    <property type="entry name" value="CATABOLIC 3-DEHYDROQUINASE"/>
    <property type="match status" value="1"/>
</dbReference>
<evidence type="ECO:0000256" key="4">
    <source>
        <dbReference type="ARBA" id="ARBA00011037"/>
    </source>
</evidence>
<dbReference type="InterPro" id="IPR001874">
    <property type="entry name" value="DHquinase_II"/>
</dbReference>
<feature type="binding site" evidence="9">
    <location>
        <position position="87"/>
    </location>
    <ligand>
        <name>substrate</name>
    </ligand>
</feature>
<dbReference type="PANTHER" id="PTHR21272:SF3">
    <property type="entry name" value="CATABOLIC 3-DEHYDROQUINASE"/>
    <property type="match status" value="1"/>
</dbReference>
<feature type="site" description="Transition state stabilizer" evidence="9 11">
    <location>
        <position position="19"/>
    </location>
</feature>
<dbReference type="GO" id="GO:0019631">
    <property type="term" value="P:quinate catabolic process"/>
    <property type="evidence" value="ECO:0007669"/>
    <property type="project" value="TreeGrafter"/>
</dbReference>
<evidence type="ECO:0000256" key="7">
    <source>
        <dbReference type="ARBA" id="ARBA00023141"/>
    </source>
</evidence>
<name>A0A328AC85_9CAUL</name>
<dbReference type="EC" id="4.2.1.10" evidence="6 9"/>
<evidence type="ECO:0000256" key="5">
    <source>
        <dbReference type="ARBA" id="ARBA00011193"/>
    </source>
</evidence>
<evidence type="ECO:0000256" key="9">
    <source>
        <dbReference type="HAMAP-Rule" id="MF_00169"/>
    </source>
</evidence>
<dbReference type="NCBIfam" id="NF003807">
    <property type="entry name" value="PRK05395.1-4"/>
    <property type="match status" value="1"/>
</dbReference>
<dbReference type="EMBL" id="QFYQ01000002">
    <property type="protein sequence ID" value="RAK51806.1"/>
    <property type="molecule type" value="Genomic_DNA"/>
</dbReference>
<dbReference type="PIRSF" id="PIRSF001399">
    <property type="entry name" value="DHquinase_II"/>
    <property type="match status" value="1"/>
</dbReference>
<comment type="function">
    <text evidence="2 9">Catalyzes a trans-dehydration via an enolate intermediate.</text>
</comment>
<keyword evidence="8 9" id="KW-0456">Lyase</keyword>
<dbReference type="UniPathway" id="UPA00053">
    <property type="reaction ID" value="UER00086"/>
</dbReference>
<dbReference type="GO" id="GO:0009423">
    <property type="term" value="P:chorismate biosynthetic process"/>
    <property type="evidence" value="ECO:0007669"/>
    <property type="project" value="UniProtKB-UniRule"/>
</dbReference>
<feature type="active site" description="Proton donor" evidence="9 10">
    <location>
        <position position="100"/>
    </location>
</feature>
<evidence type="ECO:0000256" key="2">
    <source>
        <dbReference type="ARBA" id="ARBA00003924"/>
    </source>
</evidence>
<dbReference type="Pfam" id="PF01220">
    <property type="entry name" value="DHquinase_II"/>
    <property type="match status" value="1"/>
</dbReference>
<dbReference type="SUPFAM" id="SSF52304">
    <property type="entry name" value="Type II 3-dehydroquinate dehydratase"/>
    <property type="match status" value="1"/>
</dbReference>
<comment type="caution">
    <text evidence="9">Lacks conserved residue(s) required for the propagation of feature annotation.</text>
</comment>
<accession>A0A328AC85</accession>
<keyword evidence="7 9" id="KW-0057">Aromatic amino acid biosynthesis</keyword>
<gene>
    <name evidence="9" type="primary">aroQ</name>
    <name evidence="12" type="ORF">DJ017_18475</name>
</gene>
<dbReference type="Proteomes" id="UP000249254">
    <property type="component" value="Unassembled WGS sequence"/>
</dbReference>
<sequence>MANAVYLLNGPNLNLLGQREPHIYGSTTLADVEAMSRAVADRHGFDLVFRQTNREYEMVDWIQEARTSAGLVINPAGFTYHAVPVLDALKMCECPIVEVHISNIHKRAETEASWRADSIMSAAASGVIAGLGVHGYVLALEHLAHLIAAKN</sequence>
<evidence type="ECO:0000256" key="11">
    <source>
        <dbReference type="PIRSR" id="PIRSR001399-3"/>
    </source>
</evidence>
<evidence type="ECO:0000256" key="3">
    <source>
        <dbReference type="ARBA" id="ARBA00004902"/>
    </source>
</evidence>
<proteinExistence type="inferred from homology"/>
<dbReference type="AlphaFoldDB" id="A0A328AC85"/>
<dbReference type="OrthoDB" id="9790793at2"/>
<dbReference type="PROSITE" id="PS01029">
    <property type="entry name" value="DEHYDROQUINASE_II"/>
    <property type="match status" value="1"/>
</dbReference>